<evidence type="ECO:0000313" key="2">
    <source>
        <dbReference type="Proteomes" id="UP000199013"/>
    </source>
</evidence>
<proteinExistence type="predicted"/>
<organism evidence="1 2">
    <name type="scientific">Candidatus Protofrankia californiensis</name>
    <dbReference type="NCBI Taxonomy" id="1839754"/>
    <lineage>
        <taxon>Bacteria</taxon>
        <taxon>Bacillati</taxon>
        <taxon>Actinomycetota</taxon>
        <taxon>Actinomycetes</taxon>
        <taxon>Frankiales</taxon>
        <taxon>Frankiaceae</taxon>
        <taxon>Protofrankia</taxon>
    </lineage>
</organism>
<keyword evidence="2" id="KW-1185">Reference proteome</keyword>
<dbReference type="Gene3D" id="3.30.70.370">
    <property type="match status" value="1"/>
</dbReference>
<sequence length="45" mass="4815">MLEIAPGERAEIEALVRAEMGAAYQMSVPLEVSVGSGRTWDDAAH</sequence>
<dbReference type="Proteomes" id="UP000199013">
    <property type="component" value="Unassembled WGS sequence"/>
</dbReference>
<evidence type="ECO:0000313" key="1">
    <source>
        <dbReference type="EMBL" id="SBW23023.1"/>
    </source>
</evidence>
<protein>
    <submittedName>
        <fullName evidence="1">Uncharacterized protein</fullName>
    </submittedName>
</protein>
<accession>A0A1C3NZN6</accession>
<name>A0A1C3NZN6_9ACTN</name>
<gene>
    <name evidence="1" type="ORF">FDG2_3453</name>
</gene>
<reference evidence="2" key="1">
    <citation type="submission" date="2016-02" db="EMBL/GenBank/DDBJ databases">
        <authorList>
            <person name="Wibberg D."/>
        </authorList>
    </citation>
    <scope>NUCLEOTIDE SEQUENCE [LARGE SCALE GENOMIC DNA]</scope>
</reference>
<dbReference type="EMBL" id="FLUV01001449">
    <property type="protein sequence ID" value="SBW23023.1"/>
    <property type="molecule type" value="Genomic_DNA"/>
</dbReference>
<dbReference type="AlphaFoldDB" id="A0A1C3NZN6"/>